<comment type="caution">
    <text evidence="2">The sequence shown here is derived from an EMBL/GenBank/DDBJ whole genome shotgun (WGS) entry which is preliminary data.</text>
</comment>
<dbReference type="InterPro" id="IPR035901">
    <property type="entry name" value="GIY-YIG_endonuc_sf"/>
</dbReference>
<keyword evidence="2" id="KW-0378">Hydrolase</keyword>
<dbReference type="EMBL" id="LJXT01000158">
    <property type="protein sequence ID" value="KPQ08716.1"/>
    <property type="molecule type" value="Genomic_DNA"/>
</dbReference>
<proteinExistence type="predicted"/>
<dbReference type="Proteomes" id="UP000050421">
    <property type="component" value="Unassembled WGS sequence"/>
</dbReference>
<reference evidence="2 3" key="1">
    <citation type="submission" date="2015-09" db="EMBL/GenBank/DDBJ databases">
        <title>Identification and resolution of microdiversity through metagenomic sequencing of parallel consortia.</title>
        <authorList>
            <person name="Nelson W.C."/>
            <person name="Romine M.F."/>
            <person name="Lindemann S.R."/>
        </authorList>
    </citation>
    <scope>NUCLEOTIDE SEQUENCE [LARGE SCALE GENOMIC DNA]</scope>
    <source>
        <strain evidence="2">HL-49</strain>
    </source>
</reference>
<sequence length="97" mass="11621">MNYCYILFSPSLKKFYTGITQESVASRLQKHNFHFYGNHHFTAKASDWELFLTIEVNSFSHARRIELYIKRMKSSSFIRKLKENPEQLKTLIQRTMV</sequence>
<accession>A0A0P7X278</accession>
<dbReference type="InterPro" id="IPR000305">
    <property type="entry name" value="GIY-YIG_endonuc"/>
</dbReference>
<dbReference type="PATRIC" id="fig|1305737.6.peg.429"/>
<organism evidence="2 3">
    <name type="scientific">Algoriphagus marincola HL-49</name>
    <dbReference type="NCBI Taxonomy" id="1305737"/>
    <lineage>
        <taxon>Bacteria</taxon>
        <taxon>Pseudomonadati</taxon>
        <taxon>Bacteroidota</taxon>
        <taxon>Cytophagia</taxon>
        <taxon>Cytophagales</taxon>
        <taxon>Cyclobacteriaceae</taxon>
        <taxon>Algoriphagus</taxon>
    </lineage>
</organism>
<dbReference type="OrthoDB" id="1495241at2"/>
<evidence type="ECO:0000259" key="1">
    <source>
        <dbReference type="PROSITE" id="PS50164"/>
    </source>
</evidence>
<evidence type="ECO:0000313" key="2">
    <source>
        <dbReference type="EMBL" id="KPQ08716.1"/>
    </source>
</evidence>
<dbReference type="SUPFAM" id="SSF82771">
    <property type="entry name" value="GIY-YIG endonuclease"/>
    <property type="match status" value="1"/>
</dbReference>
<gene>
    <name evidence="2" type="ORF">HLUCCX10_17005</name>
</gene>
<keyword evidence="2" id="KW-0255">Endonuclease</keyword>
<keyword evidence="2" id="KW-0540">Nuclease</keyword>
<feature type="domain" description="GIY-YIG" evidence="1">
    <location>
        <begin position="1"/>
        <end position="79"/>
    </location>
</feature>
<dbReference type="STRING" id="1305737.GCA_000526355_00405"/>
<protein>
    <submittedName>
        <fullName evidence="2">Putative endonuclease</fullName>
    </submittedName>
</protein>
<name>A0A0P7X278_9BACT</name>
<dbReference type="GO" id="GO:0004519">
    <property type="term" value="F:endonuclease activity"/>
    <property type="evidence" value="ECO:0007669"/>
    <property type="project" value="UniProtKB-KW"/>
</dbReference>
<evidence type="ECO:0000313" key="3">
    <source>
        <dbReference type="Proteomes" id="UP000050421"/>
    </source>
</evidence>
<dbReference type="PROSITE" id="PS50164">
    <property type="entry name" value="GIY_YIG"/>
    <property type="match status" value="1"/>
</dbReference>
<dbReference type="Pfam" id="PF01541">
    <property type="entry name" value="GIY-YIG"/>
    <property type="match status" value="1"/>
</dbReference>
<dbReference type="Gene3D" id="3.40.1440.10">
    <property type="entry name" value="GIY-YIG endonuclease"/>
    <property type="match status" value="1"/>
</dbReference>
<dbReference type="AlphaFoldDB" id="A0A0P7X278"/>